<gene>
    <name evidence="2" type="ORF">GFSPODELE1_LOCUS4956</name>
</gene>
<dbReference type="Gene3D" id="1.10.443.10">
    <property type="entry name" value="Intergrase catalytic core"/>
    <property type="match status" value="1"/>
</dbReference>
<keyword evidence="3" id="KW-1185">Reference proteome</keyword>
<dbReference type="InterPro" id="IPR013762">
    <property type="entry name" value="Integrase-like_cat_sf"/>
</dbReference>
<sequence length="401" mass="44736">MAASAVRITPSATIPGAGEIERLGRLQPLPSLLRPNCRANERLFLWKGINTPPSPVIQSNILQHLADVASRASLKDAGNYGAGLRKFHLFCDIFSVTEGDRLPASFALLHSFVLWAVADPDPLEPVFADGTPFEPVSVQVGLKYLSAIRAWHLAQGWPPPLSDSDMDRIQWSTRGLERIQAGRRSRPPRPPVTLHMLATLHRVLKLDNPFEACIWAVAACAFWGCMRFGEATVKTRTAFSERLHLKRSDAFFGYDLDNKPYARLDLPSAKTAKPGEIQHVFLAPQNSLCALQALQNLFRVVPATSRDPLFSWRDKQGVIRPMVRDVALSFINSIFRASGWGTTFGHSFRIGGASFYLSQKVDPEIVRLIGRWRSLAYETYIRAFEQVNSRHTANLAGNYGY</sequence>
<dbReference type="SUPFAM" id="SSF56349">
    <property type="entry name" value="DNA breaking-rejoining enzymes"/>
    <property type="match status" value="1"/>
</dbReference>
<evidence type="ECO:0000256" key="1">
    <source>
        <dbReference type="ARBA" id="ARBA00023172"/>
    </source>
</evidence>
<dbReference type="InterPro" id="IPR011010">
    <property type="entry name" value="DNA_brk_join_enz"/>
</dbReference>
<keyword evidence="1" id="KW-0233">DNA recombination</keyword>
<dbReference type="PANTHER" id="PTHR34605:SF3">
    <property type="entry name" value="P CELL-TYPE AGGLUTINATION PROTEIN MAP4-LIKE-RELATED"/>
    <property type="match status" value="1"/>
</dbReference>
<evidence type="ECO:0000313" key="2">
    <source>
        <dbReference type="EMBL" id="CAL1704329.1"/>
    </source>
</evidence>
<evidence type="ECO:0000313" key="3">
    <source>
        <dbReference type="Proteomes" id="UP001497453"/>
    </source>
</evidence>
<dbReference type="Proteomes" id="UP001497453">
    <property type="component" value="Chromosome 3"/>
</dbReference>
<proteinExistence type="predicted"/>
<dbReference type="InterPro" id="IPR052925">
    <property type="entry name" value="Phage_Integrase-like_Recomb"/>
</dbReference>
<reference evidence="3" key="1">
    <citation type="submission" date="2024-04" db="EMBL/GenBank/DDBJ databases">
        <authorList>
            <person name="Shaw F."/>
            <person name="Minotto A."/>
        </authorList>
    </citation>
    <scope>NUCLEOTIDE SEQUENCE [LARGE SCALE GENOMIC DNA]</scope>
</reference>
<dbReference type="EMBL" id="OZ037946">
    <property type="protein sequence ID" value="CAL1704329.1"/>
    <property type="molecule type" value="Genomic_DNA"/>
</dbReference>
<organism evidence="2 3">
    <name type="scientific">Somion occarium</name>
    <dbReference type="NCBI Taxonomy" id="3059160"/>
    <lineage>
        <taxon>Eukaryota</taxon>
        <taxon>Fungi</taxon>
        <taxon>Dikarya</taxon>
        <taxon>Basidiomycota</taxon>
        <taxon>Agaricomycotina</taxon>
        <taxon>Agaricomycetes</taxon>
        <taxon>Polyporales</taxon>
        <taxon>Cerrenaceae</taxon>
        <taxon>Somion</taxon>
    </lineage>
</organism>
<protein>
    <recommendedName>
        <fullName evidence="4">DNA breaking-rejoining enzyme</fullName>
    </recommendedName>
</protein>
<name>A0ABP1DAW4_9APHY</name>
<dbReference type="PANTHER" id="PTHR34605">
    <property type="entry name" value="PHAGE_INTEGRASE DOMAIN-CONTAINING PROTEIN"/>
    <property type="match status" value="1"/>
</dbReference>
<accession>A0ABP1DAW4</accession>
<evidence type="ECO:0008006" key="4">
    <source>
        <dbReference type="Google" id="ProtNLM"/>
    </source>
</evidence>